<keyword evidence="3" id="KW-1185">Reference proteome</keyword>
<dbReference type="EMBL" id="MVGC01000142">
    <property type="protein sequence ID" value="RJE22968.1"/>
    <property type="molecule type" value="Genomic_DNA"/>
</dbReference>
<protein>
    <submittedName>
        <fullName evidence="2">Kynurenine aminotransferase</fullName>
    </submittedName>
</protein>
<evidence type="ECO:0000313" key="3">
    <source>
        <dbReference type="Proteomes" id="UP000266188"/>
    </source>
</evidence>
<dbReference type="GO" id="GO:0008483">
    <property type="term" value="F:transaminase activity"/>
    <property type="evidence" value="ECO:0007669"/>
    <property type="project" value="UniProtKB-KW"/>
</dbReference>
<dbReference type="PANTHER" id="PTHR42691:SF1">
    <property type="entry name" value="ASPARTATE AMINOTRANSFERASE YHDR-RELATED"/>
    <property type="match status" value="1"/>
</dbReference>
<dbReference type="OrthoDB" id="7042322at2759"/>
<dbReference type="PANTHER" id="PTHR42691">
    <property type="entry name" value="ASPARTATE AMINOTRANSFERASE YHDR-RELATED"/>
    <property type="match status" value="1"/>
</dbReference>
<comment type="caution">
    <text evidence="2">The sequence shown here is derived from an EMBL/GenBank/DDBJ whole genome shotgun (WGS) entry which is preliminary data.</text>
</comment>
<dbReference type="InterPro" id="IPR015422">
    <property type="entry name" value="PyrdxlP-dep_Trfase_small"/>
</dbReference>
<sequence length="460" mass="51648">MSPAREYPEEVDKAEILSGPFRAPMVDSAELSEATKMKPLYQDAAETEGHVCSSRSTKDDWLLPRKQWDELVSLTLAQRGLNYQNCSEMRYGNPQEPVMDELVQLFSQAAHPDPGEEISWYAYNRPKPDQVKALAERLSRAQDVEHAPQDIIVVDGSLAALDLLAFVALDEGDEAIVLSPVYFNYPVIIQHRQGKVKYVPVNEETLEPDVEAIRCTIGPRTRCIFLNTPNNPTGKVYGRPVLKRLSQMLQEVNAKRNRPILVISDEAYRRILYSDTKFTSITQIYPYSVSVYTTGKTLLAPGQRLGYIAIPKIMPAPQREVLRRALTVAQNSGWAFPSVTVMNCLDTLDQMQINLAALEHKRDYFCRRVQNAGYRVIVPQGTFYVCICIPRDNASPSMGIADSEIGFCLMLASKGVLVMPGSLFGWRDTFRISLTATHESLRHACDVLESVWSPKGMLAE</sequence>
<dbReference type="SUPFAM" id="SSF53383">
    <property type="entry name" value="PLP-dependent transferases"/>
    <property type="match status" value="1"/>
</dbReference>
<feature type="domain" description="Aminotransferase class I/classII large" evidence="1">
    <location>
        <begin position="127"/>
        <end position="448"/>
    </location>
</feature>
<name>A0A3A2ZII8_9EURO</name>
<dbReference type="InterPro" id="IPR015424">
    <property type="entry name" value="PyrdxlP-dep_Trfase"/>
</dbReference>
<dbReference type="GO" id="GO:0030170">
    <property type="term" value="F:pyridoxal phosphate binding"/>
    <property type="evidence" value="ECO:0007669"/>
    <property type="project" value="InterPro"/>
</dbReference>
<dbReference type="InterPro" id="IPR004839">
    <property type="entry name" value="Aminotransferase_I/II_large"/>
</dbReference>
<dbReference type="InterPro" id="IPR015421">
    <property type="entry name" value="PyrdxlP-dep_Trfase_major"/>
</dbReference>
<organism evidence="2 3">
    <name type="scientific">Aspergillus sclerotialis</name>
    <dbReference type="NCBI Taxonomy" id="2070753"/>
    <lineage>
        <taxon>Eukaryota</taxon>
        <taxon>Fungi</taxon>
        <taxon>Dikarya</taxon>
        <taxon>Ascomycota</taxon>
        <taxon>Pezizomycotina</taxon>
        <taxon>Eurotiomycetes</taxon>
        <taxon>Eurotiomycetidae</taxon>
        <taxon>Eurotiales</taxon>
        <taxon>Aspergillaceae</taxon>
        <taxon>Aspergillus</taxon>
        <taxon>Aspergillus subgen. Polypaecilum</taxon>
    </lineage>
</organism>
<accession>A0A3A2ZII8</accession>
<dbReference type="Gene3D" id="3.90.1150.10">
    <property type="entry name" value="Aspartate Aminotransferase, domain 1"/>
    <property type="match status" value="1"/>
</dbReference>
<evidence type="ECO:0000259" key="1">
    <source>
        <dbReference type="Pfam" id="PF00155"/>
    </source>
</evidence>
<dbReference type="Gene3D" id="3.40.640.10">
    <property type="entry name" value="Type I PLP-dependent aspartate aminotransferase-like (Major domain)"/>
    <property type="match status" value="1"/>
</dbReference>
<dbReference type="Pfam" id="PF00155">
    <property type="entry name" value="Aminotran_1_2"/>
    <property type="match status" value="1"/>
</dbReference>
<evidence type="ECO:0000313" key="2">
    <source>
        <dbReference type="EMBL" id="RJE22968.1"/>
    </source>
</evidence>
<dbReference type="Proteomes" id="UP000266188">
    <property type="component" value="Unassembled WGS sequence"/>
</dbReference>
<gene>
    <name evidence="2" type="ORF">PHISCL_04695</name>
</gene>
<dbReference type="AlphaFoldDB" id="A0A3A2ZII8"/>
<dbReference type="STRING" id="2070753.A0A3A2ZII8"/>
<keyword evidence="2" id="KW-0808">Transferase</keyword>
<reference evidence="3" key="1">
    <citation type="submission" date="2017-02" db="EMBL/GenBank/DDBJ databases">
        <authorList>
            <person name="Tafer H."/>
            <person name="Lopandic K."/>
        </authorList>
    </citation>
    <scope>NUCLEOTIDE SEQUENCE [LARGE SCALE GENOMIC DNA]</scope>
    <source>
        <strain evidence="3">CBS 366.77</strain>
    </source>
</reference>
<dbReference type="CDD" id="cd00609">
    <property type="entry name" value="AAT_like"/>
    <property type="match status" value="1"/>
</dbReference>
<keyword evidence="2" id="KW-0032">Aminotransferase</keyword>
<proteinExistence type="predicted"/>